<evidence type="ECO:0000256" key="5">
    <source>
        <dbReference type="ARBA" id="ARBA00023004"/>
    </source>
</evidence>
<dbReference type="GO" id="GO:0047134">
    <property type="term" value="F:protein-disulfide reductase [NAD(P)H] activity"/>
    <property type="evidence" value="ECO:0007669"/>
    <property type="project" value="TreeGrafter"/>
</dbReference>
<dbReference type="PANTHER" id="PTHR38839">
    <property type="entry name" value="TRANSCRIPTIONAL REGULATOR WHID-RELATED"/>
    <property type="match status" value="1"/>
</dbReference>
<keyword evidence="10 11" id="KW-0804">Transcription</keyword>
<comment type="caution">
    <text evidence="14">The sequence shown here is derived from an EMBL/GenBank/DDBJ whole genome shotgun (WGS) entry which is preliminary data.</text>
</comment>
<keyword evidence="4 11" id="KW-0479">Metal-binding</keyword>
<dbReference type="GO" id="GO:0003677">
    <property type="term" value="F:DNA binding"/>
    <property type="evidence" value="ECO:0007669"/>
    <property type="project" value="UniProtKB-UniRule"/>
</dbReference>
<organism evidence="14 15">
    <name type="scientific">Actinomadura rubrisoli</name>
    <dbReference type="NCBI Taxonomy" id="2530368"/>
    <lineage>
        <taxon>Bacteria</taxon>
        <taxon>Bacillati</taxon>
        <taxon>Actinomycetota</taxon>
        <taxon>Actinomycetes</taxon>
        <taxon>Streptosporangiales</taxon>
        <taxon>Thermomonosporaceae</taxon>
        <taxon>Actinomadura</taxon>
    </lineage>
</organism>
<feature type="binding site" evidence="11">
    <location>
        <position position="101"/>
    </location>
    <ligand>
        <name>[4Fe-4S] cluster</name>
        <dbReference type="ChEBI" id="CHEBI:49883"/>
    </ligand>
</feature>
<sequence length="179" mass="19912">MPPVEDTVEAAERWEAATKVTDLAAGQHACELNPARGVTLCTHPDHDRDADAARDALDALGLPSDQSDTEDTYTPPAKPKARLGRSASQRPDWAWQDQAACRGKDLTFFFGAPGEPSADRQLREFYATRFCRSSCPVLDACRTHAFERNERDGVWGGLTEDQRKAARRNWQRRQRGTAA</sequence>
<dbReference type="GO" id="GO:0045892">
    <property type="term" value="P:negative regulation of DNA-templated transcription"/>
    <property type="evidence" value="ECO:0007669"/>
    <property type="project" value="TreeGrafter"/>
</dbReference>
<reference evidence="14 15" key="1">
    <citation type="submission" date="2019-03" db="EMBL/GenBank/DDBJ databases">
        <title>Draft genome sequences of novel Actinobacteria.</title>
        <authorList>
            <person name="Sahin N."/>
            <person name="Ay H."/>
            <person name="Saygin H."/>
        </authorList>
    </citation>
    <scope>NUCLEOTIDE SEQUENCE [LARGE SCALE GENOMIC DNA]</scope>
    <source>
        <strain evidence="14 15">H3C3</strain>
    </source>
</reference>
<dbReference type="Proteomes" id="UP000294513">
    <property type="component" value="Unassembled WGS sequence"/>
</dbReference>
<evidence type="ECO:0000256" key="10">
    <source>
        <dbReference type="ARBA" id="ARBA00023163"/>
    </source>
</evidence>
<feature type="region of interest" description="Disordered" evidence="12">
    <location>
        <begin position="60"/>
        <end position="92"/>
    </location>
</feature>
<comment type="PTM">
    <text evidence="11">The Fe-S cluster can be nitrosylated by nitric oxide (NO).</text>
</comment>
<dbReference type="GO" id="GO:0005737">
    <property type="term" value="C:cytoplasm"/>
    <property type="evidence" value="ECO:0007669"/>
    <property type="project" value="UniProtKB-SubCell"/>
</dbReference>
<keyword evidence="5 11" id="KW-0408">Iron</keyword>
<dbReference type="OrthoDB" id="3479104at2"/>
<accession>A0A4V2YZQ4</accession>
<evidence type="ECO:0000256" key="4">
    <source>
        <dbReference type="ARBA" id="ARBA00022723"/>
    </source>
</evidence>
<comment type="function">
    <text evidence="11">Acts as a transcriptional regulator. Probably redox-responsive. The apo- but not holo-form probably binds DNA.</text>
</comment>
<keyword evidence="8 11" id="KW-0238">DNA-binding</keyword>
<comment type="similarity">
    <text evidence="2 11">Belongs to the WhiB family.</text>
</comment>
<feature type="binding site" evidence="11">
    <location>
        <position position="135"/>
    </location>
    <ligand>
        <name>[4Fe-4S] cluster</name>
        <dbReference type="ChEBI" id="CHEBI:49883"/>
    </ligand>
</feature>
<feature type="compositionally biased region" description="Basic residues" evidence="12">
    <location>
        <begin position="165"/>
        <end position="179"/>
    </location>
</feature>
<keyword evidence="11" id="KW-0963">Cytoplasm</keyword>
<evidence type="ECO:0000256" key="1">
    <source>
        <dbReference type="ARBA" id="ARBA00004496"/>
    </source>
</evidence>
<evidence type="ECO:0000313" key="15">
    <source>
        <dbReference type="Proteomes" id="UP000294513"/>
    </source>
</evidence>
<evidence type="ECO:0000256" key="9">
    <source>
        <dbReference type="ARBA" id="ARBA00023157"/>
    </source>
</evidence>
<dbReference type="GO" id="GO:0051539">
    <property type="term" value="F:4 iron, 4 sulfur cluster binding"/>
    <property type="evidence" value="ECO:0007669"/>
    <property type="project" value="UniProtKB-UniRule"/>
</dbReference>
<evidence type="ECO:0000256" key="11">
    <source>
        <dbReference type="HAMAP-Rule" id="MF_01479"/>
    </source>
</evidence>
<keyword evidence="6 11" id="KW-0411">Iron-sulfur</keyword>
<evidence type="ECO:0000256" key="2">
    <source>
        <dbReference type="ARBA" id="ARBA00006597"/>
    </source>
</evidence>
<keyword evidence="3 11" id="KW-0004">4Fe-4S</keyword>
<evidence type="ECO:0000256" key="7">
    <source>
        <dbReference type="ARBA" id="ARBA00023015"/>
    </source>
</evidence>
<proteinExistence type="inferred from homology"/>
<dbReference type="GO" id="GO:0045454">
    <property type="term" value="P:cell redox homeostasis"/>
    <property type="evidence" value="ECO:0007669"/>
    <property type="project" value="TreeGrafter"/>
</dbReference>
<dbReference type="EMBL" id="SMKU01000002">
    <property type="protein sequence ID" value="TDD97727.1"/>
    <property type="molecule type" value="Genomic_DNA"/>
</dbReference>
<keyword evidence="7 11" id="KW-0805">Transcription regulation</keyword>
<evidence type="ECO:0000259" key="13">
    <source>
        <dbReference type="PROSITE" id="PS51674"/>
    </source>
</evidence>
<dbReference type="GO" id="GO:0035731">
    <property type="term" value="F:dinitrosyl-iron complex binding"/>
    <property type="evidence" value="ECO:0007669"/>
    <property type="project" value="UniProtKB-UniRule"/>
</dbReference>
<evidence type="ECO:0000256" key="6">
    <source>
        <dbReference type="ARBA" id="ARBA00023014"/>
    </source>
</evidence>
<keyword evidence="15" id="KW-1185">Reference proteome</keyword>
<feature type="binding site" evidence="11">
    <location>
        <position position="131"/>
    </location>
    <ligand>
        <name>[4Fe-4S] cluster</name>
        <dbReference type="ChEBI" id="CHEBI:49883"/>
    </ligand>
</feature>
<name>A0A4V2YZQ4_9ACTN</name>
<evidence type="ECO:0000256" key="3">
    <source>
        <dbReference type="ARBA" id="ARBA00022485"/>
    </source>
</evidence>
<evidence type="ECO:0000313" key="14">
    <source>
        <dbReference type="EMBL" id="TDD97727.1"/>
    </source>
</evidence>
<protein>
    <recommendedName>
        <fullName evidence="11">Transcriptional regulator WhiB</fullName>
    </recommendedName>
</protein>
<dbReference type="InterPro" id="IPR034768">
    <property type="entry name" value="4FE4S_WBL"/>
</dbReference>
<dbReference type="HAMAP" id="MF_01479">
    <property type="entry name" value="WhiB"/>
    <property type="match status" value="1"/>
</dbReference>
<feature type="region of interest" description="Disordered" evidence="12">
    <location>
        <begin position="158"/>
        <end position="179"/>
    </location>
</feature>
<dbReference type="PROSITE" id="PS51674">
    <property type="entry name" value="4FE4S_WBL"/>
    <property type="match status" value="1"/>
</dbReference>
<keyword evidence="9 11" id="KW-1015">Disulfide bond</keyword>
<dbReference type="Pfam" id="PF02467">
    <property type="entry name" value="Whib"/>
    <property type="match status" value="1"/>
</dbReference>
<dbReference type="AlphaFoldDB" id="A0A4V2YZQ4"/>
<feature type="domain" description="4Fe-4S Wbl-type" evidence="13">
    <location>
        <begin position="100"/>
        <end position="165"/>
    </location>
</feature>
<dbReference type="InterPro" id="IPR003482">
    <property type="entry name" value="Whib"/>
</dbReference>
<gene>
    <name evidence="11" type="primary">whiB</name>
    <name evidence="14" type="ORF">E1298_00710</name>
</gene>
<comment type="subcellular location">
    <subcellularLocation>
        <location evidence="1 11">Cytoplasm</location>
    </subcellularLocation>
</comment>
<comment type="PTM">
    <text evidence="11">Upon Fe-S cluster removal intramolecular disulfide bonds are formed.</text>
</comment>
<comment type="cofactor">
    <cofactor evidence="11">
        <name>[4Fe-4S] cluster</name>
        <dbReference type="ChEBI" id="CHEBI:49883"/>
    </cofactor>
    <text evidence="11">Binds 1 [4Fe-4S] cluster per subunit. Following nitrosylation of the [4Fe-4S] cluster binds 1 [4Fe-8(NO)] cluster per subunit.</text>
</comment>
<feature type="binding site" evidence="11">
    <location>
        <position position="141"/>
    </location>
    <ligand>
        <name>[4Fe-4S] cluster</name>
        <dbReference type="ChEBI" id="CHEBI:49883"/>
    </ligand>
</feature>
<evidence type="ECO:0000256" key="8">
    <source>
        <dbReference type="ARBA" id="ARBA00023125"/>
    </source>
</evidence>
<evidence type="ECO:0000256" key="12">
    <source>
        <dbReference type="SAM" id="MobiDB-lite"/>
    </source>
</evidence>
<dbReference type="GO" id="GO:0046872">
    <property type="term" value="F:metal ion binding"/>
    <property type="evidence" value="ECO:0007669"/>
    <property type="project" value="UniProtKB-KW"/>
</dbReference>